<dbReference type="Ensembl" id="ENSAPOT00000029013.1">
    <property type="protein sequence ID" value="ENSAPOP00000033804.1"/>
    <property type="gene ID" value="ENSAPOG00000022605.1"/>
</dbReference>
<dbReference type="GeneTree" id="ENSGT01120000278031"/>
<reference evidence="2" key="2">
    <citation type="submission" date="2025-09" db="UniProtKB">
        <authorList>
            <consortium name="Ensembl"/>
        </authorList>
    </citation>
    <scope>IDENTIFICATION</scope>
</reference>
<keyword evidence="3" id="KW-1185">Reference proteome</keyword>
<organism evidence="2 3">
    <name type="scientific">Acanthochromis polyacanthus</name>
    <name type="common">spiny chromis</name>
    <dbReference type="NCBI Taxonomy" id="80966"/>
    <lineage>
        <taxon>Eukaryota</taxon>
        <taxon>Metazoa</taxon>
        <taxon>Chordata</taxon>
        <taxon>Craniata</taxon>
        <taxon>Vertebrata</taxon>
        <taxon>Euteleostomi</taxon>
        <taxon>Actinopterygii</taxon>
        <taxon>Neopterygii</taxon>
        <taxon>Teleostei</taxon>
        <taxon>Neoteleostei</taxon>
        <taxon>Acanthomorphata</taxon>
        <taxon>Ovalentaria</taxon>
        <taxon>Pomacentridae</taxon>
        <taxon>Acanthochromis</taxon>
    </lineage>
</organism>
<evidence type="ECO:0000313" key="3">
    <source>
        <dbReference type="Proteomes" id="UP000257200"/>
    </source>
</evidence>
<keyword evidence="1" id="KW-0812">Transmembrane</keyword>
<dbReference type="InParanoid" id="A0A3Q1GVN8"/>
<accession>A0A3Q1GVN8</accession>
<dbReference type="AlphaFoldDB" id="A0A3Q1GVN8"/>
<dbReference type="STRING" id="80966.ENSAPOP00000033804"/>
<feature type="transmembrane region" description="Helical" evidence="1">
    <location>
        <begin position="12"/>
        <end position="28"/>
    </location>
</feature>
<evidence type="ECO:0000256" key="1">
    <source>
        <dbReference type="SAM" id="Phobius"/>
    </source>
</evidence>
<protein>
    <submittedName>
        <fullName evidence="2">Uncharacterized protein</fullName>
    </submittedName>
</protein>
<dbReference type="Proteomes" id="UP000257200">
    <property type="component" value="Unplaced"/>
</dbReference>
<evidence type="ECO:0000313" key="2">
    <source>
        <dbReference type="Ensembl" id="ENSAPOP00000033804.1"/>
    </source>
</evidence>
<keyword evidence="1" id="KW-0472">Membrane</keyword>
<keyword evidence="1" id="KW-1133">Transmembrane helix</keyword>
<proteinExistence type="predicted"/>
<name>A0A3Q1GVN8_9TELE</name>
<sequence length="55" mass="6489">AQSSPFLPGNYYAFFIFSWLNPLFSIGYKRKLEEDDMYKVLPEDASDHLGNELQW</sequence>
<reference evidence="2" key="1">
    <citation type="submission" date="2025-08" db="UniProtKB">
        <authorList>
            <consortium name="Ensembl"/>
        </authorList>
    </citation>
    <scope>IDENTIFICATION</scope>
</reference>